<protein>
    <recommendedName>
        <fullName evidence="3">Ino eighty subunit 1</fullName>
    </recommendedName>
</protein>
<dbReference type="EMBL" id="KI925454">
    <property type="protein sequence ID" value="ETW87458.1"/>
    <property type="molecule type" value="Genomic_DNA"/>
</dbReference>
<keyword evidence="2" id="KW-1185">Reference proteome</keyword>
<dbReference type="GO" id="GO:0031011">
    <property type="term" value="C:Ino80 complex"/>
    <property type="evidence" value="ECO:0007669"/>
    <property type="project" value="InterPro"/>
</dbReference>
<dbReference type="RefSeq" id="XP_009541358.1">
    <property type="nucleotide sequence ID" value="XM_009543063.1"/>
</dbReference>
<dbReference type="InParanoid" id="W4KNP2"/>
<reference evidence="1 2" key="1">
    <citation type="journal article" date="2012" name="New Phytol.">
        <title>Insight into trade-off between wood decay and parasitism from the genome of a fungal forest pathogen.</title>
        <authorList>
            <person name="Olson A."/>
            <person name="Aerts A."/>
            <person name="Asiegbu F."/>
            <person name="Belbahri L."/>
            <person name="Bouzid O."/>
            <person name="Broberg A."/>
            <person name="Canback B."/>
            <person name="Coutinho P.M."/>
            <person name="Cullen D."/>
            <person name="Dalman K."/>
            <person name="Deflorio G."/>
            <person name="van Diepen L.T."/>
            <person name="Dunand C."/>
            <person name="Duplessis S."/>
            <person name="Durling M."/>
            <person name="Gonthier P."/>
            <person name="Grimwood J."/>
            <person name="Fossdal C.G."/>
            <person name="Hansson D."/>
            <person name="Henrissat B."/>
            <person name="Hietala A."/>
            <person name="Himmelstrand K."/>
            <person name="Hoffmeister D."/>
            <person name="Hogberg N."/>
            <person name="James T.Y."/>
            <person name="Karlsson M."/>
            <person name="Kohler A."/>
            <person name="Kues U."/>
            <person name="Lee Y.H."/>
            <person name="Lin Y.C."/>
            <person name="Lind M."/>
            <person name="Lindquist E."/>
            <person name="Lombard V."/>
            <person name="Lucas S."/>
            <person name="Lunden K."/>
            <person name="Morin E."/>
            <person name="Murat C."/>
            <person name="Park J."/>
            <person name="Raffaello T."/>
            <person name="Rouze P."/>
            <person name="Salamov A."/>
            <person name="Schmutz J."/>
            <person name="Solheim H."/>
            <person name="Stahlberg J."/>
            <person name="Velez H."/>
            <person name="de Vries R.P."/>
            <person name="Wiebenga A."/>
            <person name="Woodward S."/>
            <person name="Yakovlev I."/>
            <person name="Garbelotto M."/>
            <person name="Martin F."/>
            <person name="Grigoriev I.V."/>
            <person name="Stenlid J."/>
        </authorList>
    </citation>
    <scope>NUCLEOTIDE SEQUENCE [LARGE SCALE GENOMIC DNA]</scope>
    <source>
        <strain evidence="1 2">TC 32-1</strain>
    </source>
</reference>
<dbReference type="AlphaFoldDB" id="W4KNP2"/>
<dbReference type="OrthoDB" id="5413003at2759"/>
<dbReference type="HOGENOM" id="CLU_007606_2_1_1"/>
<dbReference type="GeneID" id="20674999"/>
<organism evidence="1 2">
    <name type="scientific">Heterobasidion irregulare (strain TC 32-1)</name>
    <dbReference type="NCBI Taxonomy" id="747525"/>
    <lineage>
        <taxon>Eukaryota</taxon>
        <taxon>Fungi</taxon>
        <taxon>Dikarya</taxon>
        <taxon>Basidiomycota</taxon>
        <taxon>Agaricomycotina</taxon>
        <taxon>Agaricomycetes</taxon>
        <taxon>Russulales</taxon>
        <taxon>Bondarzewiaceae</taxon>
        <taxon>Heterobasidion</taxon>
        <taxon>Heterobasidion annosum species complex</taxon>
    </lineage>
</organism>
<dbReference type="STRING" id="747525.W4KNP2"/>
<proteinExistence type="predicted"/>
<evidence type="ECO:0000313" key="1">
    <source>
        <dbReference type="EMBL" id="ETW87458.1"/>
    </source>
</evidence>
<dbReference type="PANTHER" id="PTHR37287:SF1">
    <property type="entry name" value="INO EIGHTY SUBUNIT 1"/>
    <property type="match status" value="1"/>
</dbReference>
<gene>
    <name evidence="1" type="ORF">HETIRDRAFT_437939</name>
</gene>
<dbReference type="eggNOG" id="ENOG502QVDM">
    <property type="taxonomic scope" value="Eukaryota"/>
</dbReference>
<sequence>MERHSHQSTSQPQYVSRKTLAIKRGDSETLTREDVQYDLLYYIFSNNSRVFTDESPGKPPSKVNFCDLYVNALYNSTKCSKVMRDKMHDTPAFAIEFAKISLLTNVGRINTTMAFFPEMKTALRSYHPVPSLQKTDGNVQDAPRIKNCLKAALLPAEQKTAPPSTPNDILARIRNEHVPPTSIVNLIFVLTNYSTSLSPLHFDPPVEFVDLFLPINISSVARAKAFLWMIFHYHEGPHLANPFADEYALRHPQKVPWLQRLSQEEQRRENVDPPEEIEWGRKMAAQRSQFLQDLVAGVDVDRRQRVTGNSSHSQETETSFRRFRAQSSYAMEANRVATFHHYNPSDPQGKTKAGSLHPTVNASTRIRESVREYRQERSMLQQAWHRVQTIDPLVDSDEEGLDEHARVDYQRRLHVLNSIRTPPGSSNNPNPN</sequence>
<accession>W4KNP2</accession>
<evidence type="ECO:0000313" key="2">
    <source>
        <dbReference type="Proteomes" id="UP000030671"/>
    </source>
</evidence>
<dbReference type="InterPro" id="IPR038014">
    <property type="entry name" value="Ies1"/>
</dbReference>
<name>W4KNP2_HETIT</name>
<dbReference type="Proteomes" id="UP000030671">
    <property type="component" value="Unassembled WGS sequence"/>
</dbReference>
<dbReference type="PANTHER" id="PTHR37287">
    <property type="entry name" value="INO EIGHTY SUBUNIT 1"/>
    <property type="match status" value="1"/>
</dbReference>
<dbReference type="KEGG" id="hir:HETIRDRAFT_437939"/>
<evidence type="ECO:0008006" key="3">
    <source>
        <dbReference type="Google" id="ProtNLM"/>
    </source>
</evidence>